<dbReference type="PROSITE" id="PS51293">
    <property type="entry name" value="SANT"/>
    <property type="match status" value="2"/>
</dbReference>
<feature type="region of interest" description="Disordered" evidence="2">
    <location>
        <begin position="308"/>
        <end position="343"/>
    </location>
</feature>
<dbReference type="InterPro" id="IPR009057">
    <property type="entry name" value="Homeodomain-like_sf"/>
</dbReference>
<organism evidence="4 5">
    <name type="scientific">Protea cynaroides</name>
    <dbReference type="NCBI Taxonomy" id="273540"/>
    <lineage>
        <taxon>Eukaryota</taxon>
        <taxon>Viridiplantae</taxon>
        <taxon>Streptophyta</taxon>
        <taxon>Embryophyta</taxon>
        <taxon>Tracheophyta</taxon>
        <taxon>Spermatophyta</taxon>
        <taxon>Magnoliopsida</taxon>
        <taxon>Proteales</taxon>
        <taxon>Proteaceae</taxon>
        <taxon>Protea</taxon>
    </lineage>
</organism>
<protein>
    <recommendedName>
        <fullName evidence="3">SANT domain-containing protein</fullName>
    </recommendedName>
</protein>
<dbReference type="SUPFAM" id="SSF46689">
    <property type="entry name" value="Homeodomain-like"/>
    <property type="match status" value="2"/>
</dbReference>
<evidence type="ECO:0000259" key="3">
    <source>
        <dbReference type="PROSITE" id="PS51293"/>
    </source>
</evidence>
<feature type="compositionally biased region" description="Low complexity" evidence="2">
    <location>
        <begin position="207"/>
        <end position="222"/>
    </location>
</feature>
<feature type="region of interest" description="Disordered" evidence="2">
    <location>
        <begin position="1505"/>
        <end position="1527"/>
    </location>
</feature>
<feature type="compositionally biased region" description="Basic and acidic residues" evidence="2">
    <location>
        <begin position="30"/>
        <end position="51"/>
    </location>
</feature>
<feature type="compositionally biased region" description="Basic and acidic residues" evidence="2">
    <location>
        <begin position="165"/>
        <end position="174"/>
    </location>
</feature>
<feature type="region of interest" description="Disordered" evidence="2">
    <location>
        <begin position="207"/>
        <end position="260"/>
    </location>
</feature>
<keyword evidence="5" id="KW-1185">Reference proteome</keyword>
<feature type="compositionally biased region" description="Polar residues" evidence="2">
    <location>
        <begin position="1545"/>
        <end position="1555"/>
    </location>
</feature>
<dbReference type="Gene3D" id="1.10.10.60">
    <property type="entry name" value="Homeodomain-like"/>
    <property type="match status" value="1"/>
</dbReference>
<evidence type="ECO:0000256" key="2">
    <source>
        <dbReference type="SAM" id="MobiDB-lite"/>
    </source>
</evidence>
<keyword evidence="1" id="KW-0175">Coiled coil</keyword>
<dbReference type="Pfam" id="PF00249">
    <property type="entry name" value="Myb_DNA-binding"/>
    <property type="match status" value="2"/>
</dbReference>
<feature type="compositionally biased region" description="Basic and acidic residues" evidence="2">
    <location>
        <begin position="7"/>
        <end position="23"/>
    </location>
</feature>
<sequence>MPPEPSPWDRKDLVKEKKHERSDALGSVARWRDSHHGSRDLARWGSDEFRRPQGHGKQGGFQLFSEDSGYGCTILRSSERMSDDDICRFSASRAEAKYGRNSRESKGSFSQKEWKGNLWEREADATFTFSDRQHEISTQRSVDDLLAYASHPHSDNENSSWDQPNYRDHHDKMGGIDSLGTGHRYDRGHSFGSITWKPLKWTRSGSLSSRGSGFSHSSSSRSIKADSEERKPELRHGKVPPARVPSGDASAAVSTPASFEDSCLRKKQRLGWGQGLAKYEKRRVEDPDETIGKGGLISCSNHNGITHGPVPSLSVKSPRATGLSECASPATPSSVACSSSPGVDDKSYNKVANIDNDMSNLSDSPAQGFQNCLEEFSASLENLEFNPLNNLSSLLADLLQPEDASSGDSCFVRSTTTNKLLLLKNDILKAVEKTESEIDLFESELKSLNFELEIGGSCLRGSSSLQLFSGPKYCEEGCDASKILPRPTPLQVASSEDVLEEKRMIHNNNLEEVCTGVRDEVIKSPGTSVSKFVEPPSVENPEFSADLSKHEVSLIDLVVASSTTAGGQCLLSSDEKKPAVVSGVEEASHLVDITTSTQISSDLSSHGSTGCKLHASIFASNKDAASKAFQVFNKLLPSEQHQVDIWEASGALSLQNRALVKEKLATRKCFLRFKERVLTLKFRAFQHLWKEDMRLLSLRKSRPKSQRRFELSSRTSQAGHQKNRSSIRSRFTSPAGNLTLVPTTEIIDFASKLLSDSQIKLYRNSLKMPTLIMDEKERRFSRFITTNGLVEDPCAVEKERSMINPWTPKEKEIFMEMLATFGKDFRKIASFLEHKTTADCIDFYYKNHKSECFDKIKKKLELRKKERSYPTNTYLLTSGKKWNRDANAASLDMLGAASEIAAQADESMKNHQACGGKLPWVGFHSYKTSRGVDASLDRSTSVDILSIEKEAAAADVLAGICGALSSEAMSSCVTSSVDPRGGCQEWKSQKVSHRNSRPLTPEVMQRADDEETCSDDTCGELDSVDWTDDEKSIFTRALRTYGKDFAMISRCMGTRTRDQCKIFFSKARKCLGLDLIHSGPCNDEMPVSDTNGGRSDTEDACVVEMESAICSTQSSSRMDLDLLLDMEASANVGIINLQTDMDGYIEKKHMGQSEQENPKKNLGVVTEYVQAVHNCGFDGDIKLMEQVEGRVGAAQEITLADAVKVETASSSEQHVFVHGSPVLTVEEEHGKESSRPTIGPVDEPVITGGPKGTEGSRLNCALELCAKLVPAAEHMMHSEVTQRAVSENGLDDRKHANSSADINSNTSTSCCFPPDSGNSNAFRSEVDRSIIPGFSLTSNIQQHQVSLELLSSVHYPQIKSWPQKENCTVSASSAVQDSSVVHTEDHSMQPPPPPSTLDVEEQENKQHLKSSNTDVYSQCLLGQSLNQVDTSKILRGYPLRVLNKNGMNGGVDNKSSGKSSVVRSFSEMNRDQHSHQYFVQDSYHEKCNSSMLPQLVAELPLLPRTQEQSTSDRPRPHSSSSSDTAEHLRKTGDVKLFGQILSYPSPLQKQNSTTNHDSDDKGTSPESRAVNLKFTPDQGIDGGSVMPKVDPSKYSGLDDFPMRSYGFWDGSRIQTGLSSLPDSAILLAKYPAAFGDDFTTSSCKVEQQPVPPVVKRNDCNLGCVSVFPSKDGGGGGGGLPDFQVYRTYDGTQVQPFTVDMKRHDVFSEMQKRNGYEGMQGFQTQGRVVGMNVVGGGILVGGNCTGVSDPVAAIQMHYATAERYSGQAGNMREEESWRRGT</sequence>
<proteinExistence type="predicted"/>
<evidence type="ECO:0000256" key="1">
    <source>
        <dbReference type="SAM" id="Coils"/>
    </source>
</evidence>
<feature type="domain" description="SANT" evidence="3">
    <location>
        <begin position="1021"/>
        <end position="1072"/>
    </location>
</feature>
<dbReference type="InterPro" id="IPR017884">
    <property type="entry name" value="SANT_dom"/>
</dbReference>
<dbReference type="CDD" id="cd00167">
    <property type="entry name" value="SANT"/>
    <property type="match status" value="2"/>
</dbReference>
<gene>
    <name evidence="4" type="ORF">NE237_002759</name>
</gene>
<feature type="compositionally biased region" description="Polar residues" evidence="2">
    <location>
        <begin position="1297"/>
        <end position="1314"/>
    </location>
</feature>
<feature type="region of interest" description="Disordered" evidence="2">
    <location>
        <begin position="1"/>
        <end position="62"/>
    </location>
</feature>
<dbReference type="OrthoDB" id="10258692at2759"/>
<feature type="region of interest" description="Disordered" evidence="2">
    <location>
        <begin position="143"/>
        <end position="181"/>
    </location>
</feature>
<dbReference type="EMBL" id="JAMYWD010000005">
    <property type="protein sequence ID" value="KAJ4969660.1"/>
    <property type="molecule type" value="Genomic_DNA"/>
</dbReference>
<comment type="caution">
    <text evidence="4">The sequence shown here is derived from an EMBL/GenBank/DDBJ whole genome shotgun (WGS) entry which is preliminary data.</text>
</comment>
<dbReference type="InterPro" id="IPR001005">
    <property type="entry name" value="SANT/Myb"/>
</dbReference>
<dbReference type="PANTHER" id="PTHR47340:SF1">
    <property type="entry name" value="DUPLICATED HOMEODOMAIN-LIKE SUPERFAMILY PROTEIN"/>
    <property type="match status" value="1"/>
</dbReference>
<evidence type="ECO:0000313" key="5">
    <source>
        <dbReference type="Proteomes" id="UP001141806"/>
    </source>
</evidence>
<feature type="domain" description="SANT" evidence="3">
    <location>
        <begin position="801"/>
        <end position="852"/>
    </location>
</feature>
<feature type="coiled-coil region" evidence="1">
    <location>
        <begin position="424"/>
        <end position="451"/>
    </location>
</feature>
<feature type="compositionally biased region" description="Basic and acidic residues" evidence="2">
    <location>
        <begin position="223"/>
        <end position="236"/>
    </location>
</feature>
<feature type="region of interest" description="Disordered" evidence="2">
    <location>
        <begin position="1372"/>
        <end position="1411"/>
    </location>
</feature>
<dbReference type="Proteomes" id="UP001141806">
    <property type="component" value="Unassembled WGS sequence"/>
</dbReference>
<dbReference type="PANTHER" id="PTHR47340">
    <property type="entry name" value="DUPLICATED HOMEODOMAIN-LIKE SUPERFAMILY PROTEIN"/>
    <property type="match status" value="1"/>
</dbReference>
<feature type="compositionally biased region" description="Low complexity" evidence="2">
    <location>
        <begin position="1372"/>
        <end position="1381"/>
    </location>
</feature>
<feature type="region of interest" description="Disordered" evidence="2">
    <location>
        <begin position="706"/>
        <end position="729"/>
    </location>
</feature>
<feature type="region of interest" description="Disordered" evidence="2">
    <location>
        <begin position="1291"/>
        <end position="1314"/>
    </location>
</feature>
<dbReference type="SMART" id="SM00717">
    <property type="entry name" value="SANT"/>
    <property type="match status" value="2"/>
</dbReference>
<dbReference type="Gene3D" id="1.20.58.1880">
    <property type="match status" value="1"/>
</dbReference>
<accession>A0A9Q0QRY8</accession>
<feature type="region of interest" description="Disordered" evidence="2">
    <location>
        <begin position="1545"/>
        <end position="1569"/>
    </location>
</feature>
<evidence type="ECO:0000313" key="4">
    <source>
        <dbReference type="EMBL" id="KAJ4969660.1"/>
    </source>
</evidence>
<name>A0A9Q0QRY8_9MAGN</name>
<reference evidence="4" key="1">
    <citation type="journal article" date="2023" name="Plant J.">
        <title>The genome of the king protea, Protea cynaroides.</title>
        <authorList>
            <person name="Chang J."/>
            <person name="Duong T.A."/>
            <person name="Schoeman C."/>
            <person name="Ma X."/>
            <person name="Roodt D."/>
            <person name="Barker N."/>
            <person name="Li Z."/>
            <person name="Van de Peer Y."/>
            <person name="Mizrachi E."/>
        </authorList>
    </citation>
    <scope>NUCLEOTIDE SEQUENCE</scope>
    <source>
        <tissue evidence="4">Young leaves</tissue>
    </source>
</reference>
<feature type="compositionally biased region" description="Polar residues" evidence="2">
    <location>
        <begin position="330"/>
        <end position="341"/>
    </location>
</feature>